<dbReference type="EMBL" id="KV429043">
    <property type="protein sequence ID" value="KZT72031.1"/>
    <property type="molecule type" value="Genomic_DNA"/>
</dbReference>
<evidence type="ECO:0000259" key="6">
    <source>
        <dbReference type="PROSITE" id="PS51821"/>
    </source>
</evidence>
<dbReference type="Proteomes" id="UP000076727">
    <property type="component" value="Unassembled WGS sequence"/>
</dbReference>
<feature type="domain" description="Velvet" evidence="6">
    <location>
        <begin position="33"/>
        <end position="333"/>
    </location>
</feature>
<proteinExistence type="predicted"/>
<sequence>MSTPSTSLQTIPTTTQDSDIGRPVMFSTGHFAGRTIRAQLDELQQAEVGRKCGTKDRRPLDPPPVVNLQLFEVFNGGTPLEEERQLKNLTEMDSHGFLCHVDLFRVLDPTVLSFEPSMNDKATDPPSHVPNDLRPSTSGSSVFDYPVSYAEPLPGWEGGSIDTHGQTSHTTMAPFGYSQSMDWLAPPVSQNHVSPSLPAAMNTGAKTSLQWPELFELGAIDTGATSKHDQIACTQLLVGNTVASPSFIEYTGKDILFAFADLAVCEGGLFLLRYRTFNIFNITVSGAPVPILAECYGGVFRVYNTQNFPGLHPSTELTKRLSSMGTSGKVITRENERKRRRPAAGTAKGKMAARAIAPAPFTATRAALPPEQYPTSGPR</sequence>
<dbReference type="InterPro" id="IPR037525">
    <property type="entry name" value="Velvet_dom"/>
</dbReference>
<comment type="subcellular location">
    <subcellularLocation>
        <location evidence="1">Nucleus</location>
    </subcellularLocation>
</comment>
<reference evidence="7 8" key="1">
    <citation type="journal article" date="2016" name="Mol. Biol. Evol.">
        <title>Comparative Genomics of Early-Diverging Mushroom-Forming Fungi Provides Insights into the Origins of Lignocellulose Decay Capabilities.</title>
        <authorList>
            <person name="Nagy L.G."/>
            <person name="Riley R."/>
            <person name="Tritt A."/>
            <person name="Adam C."/>
            <person name="Daum C."/>
            <person name="Floudas D."/>
            <person name="Sun H."/>
            <person name="Yadav J.S."/>
            <person name="Pangilinan J."/>
            <person name="Larsson K.H."/>
            <person name="Matsuura K."/>
            <person name="Barry K."/>
            <person name="Labutti K."/>
            <person name="Kuo R."/>
            <person name="Ohm R.A."/>
            <person name="Bhattacharya S.S."/>
            <person name="Shirouzu T."/>
            <person name="Yoshinaga Y."/>
            <person name="Martin F.M."/>
            <person name="Grigoriev I.V."/>
            <person name="Hibbett D.S."/>
        </authorList>
    </citation>
    <scope>NUCLEOTIDE SEQUENCE [LARGE SCALE GENOMIC DNA]</scope>
    <source>
        <strain evidence="7 8">L-15889</strain>
    </source>
</reference>
<dbReference type="AlphaFoldDB" id="A0A165SI62"/>
<dbReference type="STRING" id="1314783.A0A165SI62"/>
<dbReference type="Gene3D" id="2.60.40.3960">
    <property type="entry name" value="Velvet domain"/>
    <property type="match status" value="1"/>
</dbReference>
<evidence type="ECO:0000256" key="2">
    <source>
        <dbReference type="ARBA" id="ARBA00023015"/>
    </source>
</evidence>
<accession>A0A165SI62</accession>
<keyword evidence="2" id="KW-0805">Transcription regulation</keyword>
<evidence type="ECO:0000256" key="3">
    <source>
        <dbReference type="ARBA" id="ARBA00023163"/>
    </source>
</evidence>
<evidence type="ECO:0000313" key="8">
    <source>
        <dbReference type="Proteomes" id="UP000076727"/>
    </source>
</evidence>
<dbReference type="InterPro" id="IPR038491">
    <property type="entry name" value="Velvet_dom_sf"/>
</dbReference>
<dbReference type="PANTHER" id="PTHR33572:SF3">
    <property type="entry name" value="VELVET COMPLEX SUBUNIT B"/>
    <property type="match status" value="1"/>
</dbReference>
<feature type="compositionally biased region" description="Low complexity" evidence="5">
    <location>
        <begin position="360"/>
        <end position="370"/>
    </location>
</feature>
<dbReference type="OrthoDB" id="5599552at2759"/>
<keyword evidence="8" id="KW-1185">Reference proteome</keyword>
<evidence type="ECO:0000256" key="1">
    <source>
        <dbReference type="ARBA" id="ARBA00004123"/>
    </source>
</evidence>
<dbReference type="GO" id="GO:0005634">
    <property type="term" value="C:nucleus"/>
    <property type="evidence" value="ECO:0007669"/>
    <property type="project" value="UniProtKB-SubCell"/>
</dbReference>
<dbReference type="PROSITE" id="PS51821">
    <property type="entry name" value="VELVET"/>
    <property type="match status" value="1"/>
</dbReference>
<feature type="region of interest" description="Disordered" evidence="5">
    <location>
        <begin position="322"/>
        <end position="352"/>
    </location>
</feature>
<evidence type="ECO:0000256" key="4">
    <source>
        <dbReference type="ARBA" id="ARBA00023242"/>
    </source>
</evidence>
<keyword evidence="4" id="KW-0539">Nucleus</keyword>
<keyword evidence="3" id="KW-0804">Transcription</keyword>
<name>A0A165SI62_9APHY</name>
<evidence type="ECO:0000313" key="7">
    <source>
        <dbReference type="EMBL" id="KZT72031.1"/>
    </source>
</evidence>
<dbReference type="Pfam" id="PF11754">
    <property type="entry name" value="Velvet"/>
    <property type="match status" value="1"/>
</dbReference>
<dbReference type="PANTHER" id="PTHR33572">
    <property type="entry name" value="SPORE DEVELOPMENT REGULATOR VOSA"/>
    <property type="match status" value="1"/>
</dbReference>
<organism evidence="7 8">
    <name type="scientific">Daedalea quercina L-15889</name>
    <dbReference type="NCBI Taxonomy" id="1314783"/>
    <lineage>
        <taxon>Eukaryota</taxon>
        <taxon>Fungi</taxon>
        <taxon>Dikarya</taxon>
        <taxon>Basidiomycota</taxon>
        <taxon>Agaricomycotina</taxon>
        <taxon>Agaricomycetes</taxon>
        <taxon>Polyporales</taxon>
        <taxon>Fomitopsis</taxon>
    </lineage>
</organism>
<gene>
    <name evidence="7" type="ORF">DAEQUDRAFT_763503</name>
</gene>
<evidence type="ECO:0000256" key="5">
    <source>
        <dbReference type="SAM" id="MobiDB-lite"/>
    </source>
</evidence>
<feature type="region of interest" description="Disordered" evidence="5">
    <location>
        <begin position="360"/>
        <end position="379"/>
    </location>
</feature>
<protein>
    <recommendedName>
        <fullName evidence="6">Velvet domain-containing protein</fullName>
    </recommendedName>
</protein>
<dbReference type="InterPro" id="IPR021740">
    <property type="entry name" value="Velvet"/>
</dbReference>
<feature type="region of interest" description="Disordered" evidence="5">
    <location>
        <begin position="117"/>
        <end position="138"/>
    </location>
</feature>